<dbReference type="AlphaFoldDB" id="A0A133VR48"/>
<evidence type="ECO:0000313" key="2">
    <source>
        <dbReference type="Proteomes" id="UP000070248"/>
    </source>
</evidence>
<keyword evidence="2" id="KW-1185">Reference proteome</keyword>
<organism evidence="1 2">
    <name type="scientific">candidate division MSBL1 archaeon SCGC-AAA385M02</name>
    <dbReference type="NCBI Taxonomy" id="1698287"/>
    <lineage>
        <taxon>Archaea</taxon>
        <taxon>Methanobacteriati</taxon>
        <taxon>Methanobacteriota</taxon>
        <taxon>candidate division MSBL1</taxon>
    </lineage>
</organism>
<proteinExistence type="predicted"/>
<sequence>MNNLIVSERYDSDMIFDYLVVNDRREEMTIKINKNDYVIQGSELFIKIGTGFDVVHINREN</sequence>
<reference evidence="1 2" key="1">
    <citation type="journal article" date="2016" name="Sci. Rep.">
        <title>Metabolic traits of an uncultured archaeal lineage -MSBL1- from brine pools of the Red Sea.</title>
        <authorList>
            <person name="Mwirichia R."/>
            <person name="Alam I."/>
            <person name="Rashid M."/>
            <person name="Vinu M."/>
            <person name="Ba-Alawi W."/>
            <person name="Anthony Kamau A."/>
            <person name="Kamanda Ngugi D."/>
            <person name="Goker M."/>
            <person name="Klenk H.P."/>
            <person name="Bajic V."/>
            <person name="Stingl U."/>
        </authorList>
    </citation>
    <scope>NUCLEOTIDE SEQUENCE [LARGE SCALE GENOMIC DNA]</scope>
    <source>
        <strain evidence="1">SCGC-AAA385M02</strain>
    </source>
</reference>
<accession>A0A133VR48</accession>
<evidence type="ECO:0000313" key="1">
    <source>
        <dbReference type="EMBL" id="KXB08924.1"/>
    </source>
</evidence>
<dbReference type="Proteomes" id="UP000070248">
    <property type="component" value="Unassembled WGS sequence"/>
</dbReference>
<dbReference type="EMBL" id="LHYL01000002">
    <property type="protein sequence ID" value="KXB08924.1"/>
    <property type="molecule type" value="Genomic_DNA"/>
</dbReference>
<gene>
    <name evidence="1" type="ORF">AKJ59_00205</name>
</gene>
<protein>
    <submittedName>
        <fullName evidence="1">Uncharacterized protein</fullName>
    </submittedName>
</protein>
<name>A0A133VR48_9EURY</name>
<comment type="caution">
    <text evidence="1">The sequence shown here is derived from an EMBL/GenBank/DDBJ whole genome shotgun (WGS) entry which is preliminary data.</text>
</comment>